<protein>
    <recommendedName>
        <fullName evidence="2">Cell division protein ZapA</fullName>
    </recommendedName>
    <alternativeName>
        <fullName evidence="9">Z ring-associated protein ZapA</fullName>
    </alternativeName>
</protein>
<dbReference type="Proteomes" id="UP000190135">
    <property type="component" value="Unassembled WGS sequence"/>
</dbReference>
<comment type="function">
    <text evidence="7">Activator of cell division through the inhibition of FtsZ GTPase activity, therefore promoting FtsZ assembly into bundles of protofilaments necessary for the formation of the division Z ring. It is recruited early at mid-cell but it is not essential for cell division.</text>
</comment>
<evidence type="ECO:0000256" key="6">
    <source>
        <dbReference type="ARBA" id="ARBA00023306"/>
    </source>
</evidence>
<evidence type="ECO:0000256" key="7">
    <source>
        <dbReference type="ARBA" id="ARBA00024910"/>
    </source>
</evidence>
<dbReference type="STRING" id="1365950.SAMN05428963_11877"/>
<keyword evidence="6" id="KW-0131">Cell cycle</keyword>
<organism evidence="11 12">
    <name type="scientific">Consotaella salsifontis</name>
    <dbReference type="NCBI Taxonomy" id="1365950"/>
    <lineage>
        <taxon>Bacteria</taxon>
        <taxon>Pseudomonadati</taxon>
        <taxon>Pseudomonadota</taxon>
        <taxon>Alphaproteobacteria</taxon>
        <taxon>Hyphomicrobiales</taxon>
        <taxon>Aurantimonadaceae</taxon>
        <taxon>Consotaella</taxon>
    </lineage>
</organism>
<keyword evidence="3" id="KW-0963">Cytoplasm</keyword>
<evidence type="ECO:0000256" key="8">
    <source>
        <dbReference type="ARBA" id="ARBA00026068"/>
    </source>
</evidence>
<dbReference type="InterPro" id="IPR036192">
    <property type="entry name" value="Cell_div_ZapA-like_sf"/>
</dbReference>
<keyword evidence="12" id="KW-1185">Reference proteome</keyword>
<dbReference type="PANTHER" id="PTHR34981">
    <property type="entry name" value="CELL DIVISION PROTEIN ZAPA"/>
    <property type="match status" value="1"/>
</dbReference>
<reference evidence="11 12" key="1">
    <citation type="submission" date="2017-02" db="EMBL/GenBank/DDBJ databases">
        <authorList>
            <person name="Peterson S.W."/>
        </authorList>
    </citation>
    <scope>NUCLEOTIDE SEQUENCE [LARGE SCALE GENOMIC DNA]</scope>
    <source>
        <strain evidence="11 12">USBA 369</strain>
    </source>
</reference>
<evidence type="ECO:0000256" key="2">
    <source>
        <dbReference type="ARBA" id="ARBA00015195"/>
    </source>
</evidence>
<comment type="subunit">
    <text evidence="8">Homodimer. Interacts with FtsZ.</text>
</comment>
<dbReference type="GO" id="GO:0032153">
    <property type="term" value="C:cell division site"/>
    <property type="evidence" value="ECO:0007669"/>
    <property type="project" value="TreeGrafter"/>
</dbReference>
<dbReference type="GO" id="GO:0043093">
    <property type="term" value="P:FtsZ-dependent cytokinesis"/>
    <property type="evidence" value="ECO:0007669"/>
    <property type="project" value="TreeGrafter"/>
</dbReference>
<evidence type="ECO:0000256" key="10">
    <source>
        <dbReference type="SAM" id="Coils"/>
    </source>
</evidence>
<proteinExistence type="predicted"/>
<keyword evidence="10" id="KW-0175">Coiled coil</keyword>
<dbReference type="OrthoDB" id="9797575at2"/>
<keyword evidence="5" id="KW-0717">Septation</keyword>
<evidence type="ECO:0000256" key="1">
    <source>
        <dbReference type="ARBA" id="ARBA00004496"/>
    </source>
</evidence>
<dbReference type="Gene3D" id="3.30.160.880">
    <property type="entry name" value="Cell division protein ZapA protomer, N-terminal domain"/>
    <property type="match status" value="1"/>
</dbReference>
<keyword evidence="4 11" id="KW-0132">Cell division</keyword>
<sequence>MPQVVVTIDGKTYRMACAEGEEQHLEDLASDVDRRINELRASFGEIGDQRLTVMTAMTVLDELQESRRRMASLERELSEVRQTRDAARARLADADGHSASQIEAVAIAVERIAEKIEALGSARG</sequence>
<dbReference type="EMBL" id="FUXL01000018">
    <property type="protein sequence ID" value="SKA35149.1"/>
    <property type="molecule type" value="Genomic_DNA"/>
</dbReference>
<dbReference type="RefSeq" id="WP_078710074.1">
    <property type="nucleotide sequence ID" value="NZ_FUXL01000018.1"/>
</dbReference>
<accession>A0A1T4T4B6</accession>
<dbReference type="PANTHER" id="PTHR34981:SF1">
    <property type="entry name" value="CELL DIVISION PROTEIN ZAPA"/>
    <property type="match status" value="1"/>
</dbReference>
<dbReference type="GO" id="GO:0000921">
    <property type="term" value="P:septin ring assembly"/>
    <property type="evidence" value="ECO:0007669"/>
    <property type="project" value="TreeGrafter"/>
</dbReference>
<dbReference type="Pfam" id="PF05164">
    <property type="entry name" value="ZapA"/>
    <property type="match status" value="1"/>
</dbReference>
<gene>
    <name evidence="11" type="ORF">SAMN05428963_11877</name>
</gene>
<evidence type="ECO:0000313" key="12">
    <source>
        <dbReference type="Proteomes" id="UP000190135"/>
    </source>
</evidence>
<evidence type="ECO:0000256" key="9">
    <source>
        <dbReference type="ARBA" id="ARBA00033158"/>
    </source>
</evidence>
<dbReference type="GO" id="GO:0000917">
    <property type="term" value="P:division septum assembly"/>
    <property type="evidence" value="ECO:0007669"/>
    <property type="project" value="UniProtKB-KW"/>
</dbReference>
<dbReference type="GO" id="GO:0030428">
    <property type="term" value="C:cell septum"/>
    <property type="evidence" value="ECO:0007669"/>
    <property type="project" value="TreeGrafter"/>
</dbReference>
<evidence type="ECO:0000256" key="4">
    <source>
        <dbReference type="ARBA" id="ARBA00022618"/>
    </source>
</evidence>
<feature type="coiled-coil region" evidence="10">
    <location>
        <begin position="56"/>
        <end position="90"/>
    </location>
</feature>
<evidence type="ECO:0000313" key="11">
    <source>
        <dbReference type="EMBL" id="SKA35149.1"/>
    </source>
</evidence>
<dbReference type="InterPro" id="IPR007838">
    <property type="entry name" value="Cell_div_ZapA-like"/>
</dbReference>
<comment type="subcellular location">
    <subcellularLocation>
        <location evidence="1">Cytoplasm</location>
    </subcellularLocation>
</comment>
<dbReference type="SUPFAM" id="SSF102829">
    <property type="entry name" value="Cell division protein ZapA-like"/>
    <property type="match status" value="1"/>
</dbReference>
<evidence type="ECO:0000256" key="5">
    <source>
        <dbReference type="ARBA" id="ARBA00023210"/>
    </source>
</evidence>
<evidence type="ECO:0000256" key="3">
    <source>
        <dbReference type="ARBA" id="ARBA00022490"/>
    </source>
</evidence>
<dbReference type="InterPro" id="IPR042233">
    <property type="entry name" value="Cell_div_ZapA_N"/>
</dbReference>
<dbReference type="GO" id="GO:0005829">
    <property type="term" value="C:cytosol"/>
    <property type="evidence" value="ECO:0007669"/>
    <property type="project" value="TreeGrafter"/>
</dbReference>
<dbReference type="AlphaFoldDB" id="A0A1T4T4B6"/>
<name>A0A1T4T4B6_9HYPH</name>